<keyword evidence="2" id="KW-1185">Reference proteome</keyword>
<dbReference type="Proteomes" id="UP001215598">
    <property type="component" value="Unassembled WGS sequence"/>
</dbReference>
<evidence type="ECO:0000313" key="2">
    <source>
        <dbReference type="Proteomes" id="UP001215598"/>
    </source>
</evidence>
<sequence>MRGLRRKANICGAVEDAVLKLSERQVHIVEFRGSGQGSTRLNNSTHGFQHNRLGVASPNARSFAAKETEKFRFTDTTAKGEDEKKSRRHSCPLLDSNQAIMAHCGECRDAALQVCAVRSNSTVLRVTFINSNHALNSRASVSLQGGCRDRVSATAGEAEKKVRRATHVPGWVRTKLRRFSGFAPQCNKALMTGSFAAKG</sequence>
<comment type="caution">
    <text evidence="1">The sequence shown here is derived from an EMBL/GenBank/DDBJ whole genome shotgun (WGS) entry which is preliminary data.</text>
</comment>
<evidence type="ECO:0000313" key="1">
    <source>
        <dbReference type="EMBL" id="KAJ7722591.1"/>
    </source>
</evidence>
<proteinExistence type="predicted"/>
<dbReference type="AlphaFoldDB" id="A0AAD7MM90"/>
<reference evidence="1" key="1">
    <citation type="submission" date="2023-03" db="EMBL/GenBank/DDBJ databases">
        <title>Massive genome expansion in bonnet fungi (Mycena s.s.) driven by repeated elements and novel gene families across ecological guilds.</title>
        <authorList>
            <consortium name="Lawrence Berkeley National Laboratory"/>
            <person name="Harder C.B."/>
            <person name="Miyauchi S."/>
            <person name="Viragh M."/>
            <person name="Kuo A."/>
            <person name="Thoen E."/>
            <person name="Andreopoulos B."/>
            <person name="Lu D."/>
            <person name="Skrede I."/>
            <person name="Drula E."/>
            <person name="Henrissat B."/>
            <person name="Morin E."/>
            <person name="Kohler A."/>
            <person name="Barry K."/>
            <person name="LaButti K."/>
            <person name="Morin E."/>
            <person name="Salamov A."/>
            <person name="Lipzen A."/>
            <person name="Mereny Z."/>
            <person name="Hegedus B."/>
            <person name="Baldrian P."/>
            <person name="Stursova M."/>
            <person name="Weitz H."/>
            <person name="Taylor A."/>
            <person name="Grigoriev I.V."/>
            <person name="Nagy L.G."/>
            <person name="Martin F."/>
            <person name="Kauserud H."/>
        </authorList>
    </citation>
    <scope>NUCLEOTIDE SEQUENCE</scope>
    <source>
        <strain evidence="1">CBHHK182m</strain>
    </source>
</reference>
<gene>
    <name evidence="1" type="ORF">B0H16DRAFT_1473252</name>
</gene>
<accession>A0AAD7MM90</accession>
<protein>
    <submittedName>
        <fullName evidence="1">Uncharacterized protein</fullName>
    </submittedName>
</protein>
<organism evidence="1 2">
    <name type="scientific">Mycena metata</name>
    <dbReference type="NCBI Taxonomy" id="1033252"/>
    <lineage>
        <taxon>Eukaryota</taxon>
        <taxon>Fungi</taxon>
        <taxon>Dikarya</taxon>
        <taxon>Basidiomycota</taxon>
        <taxon>Agaricomycotina</taxon>
        <taxon>Agaricomycetes</taxon>
        <taxon>Agaricomycetidae</taxon>
        <taxon>Agaricales</taxon>
        <taxon>Marasmiineae</taxon>
        <taxon>Mycenaceae</taxon>
        <taxon>Mycena</taxon>
    </lineage>
</organism>
<dbReference type="EMBL" id="JARKIB010000218">
    <property type="protein sequence ID" value="KAJ7722591.1"/>
    <property type="molecule type" value="Genomic_DNA"/>
</dbReference>
<name>A0AAD7MM90_9AGAR</name>